<dbReference type="InterPro" id="IPR045566">
    <property type="entry name" value="SegE-like_GIY-YIG"/>
</dbReference>
<dbReference type="InterPro" id="IPR000305">
    <property type="entry name" value="GIY-YIG_endonuc"/>
</dbReference>
<evidence type="ECO:0000313" key="4">
    <source>
        <dbReference type="EMBL" id="QNH71859.1"/>
    </source>
</evidence>
<evidence type="ECO:0000256" key="2">
    <source>
        <dbReference type="ARBA" id="ARBA00022842"/>
    </source>
</evidence>
<dbReference type="InterPro" id="IPR036388">
    <property type="entry name" value="WH-like_DNA-bd_sf"/>
</dbReference>
<name>A0A7G7WXB5_9CAUD</name>
<evidence type="ECO:0000256" key="1">
    <source>
        <dbReference type="ARBA" id="ARBA00001946"/>
    </source>
</evidence>
<keyword evidence="5" id="KW-1185">Reference proteome</keyword>
<accession>A0A7G7WXB5</accession>
<dbReference type="CDD" id="cd10444">
    <property type="entry name" value="GIY-YIG_SegABCDEFG"/>
    <property type="match status" value="1"/>
</dbReference>
<dbReference type="PROSITE" id="PS50164">
    <property type="entry name" value="GIY_YIG"/>
    <property type="match status" value="1"/>
</dbReference>
<dbReference type="Pfam" id="PF19835">
    <property type="entry name" value="SegE_GIY-YIG"/>
    <property type="match status" value="1"/>
</dbReference>
<evidence type="ECO:0000313" key="5">
    <source>
        <dbReference type="Proteomes" id="UP000515832"/>
    </source>
</evidence>
<dbReference type="GO" id="GO:0004519">
    <property type="term" value="F:endonuclease activity"/>
    <property type="evidence" value="ECO:0007669"/>
    <property type="project" value="InterPro"/>
</dbReference>
<dbReference type="Gene3D" id="3.40.1440.10">
    <property type="entry name" value="GIY-YIG endonuclease"/>
    <property type="match status" value="1"/>
</dbReference>
<feature type="domain" description="GIY-YIG" evidence="3">
    <location>
        <begin position="1"/>
        <end position="86"/>
    </location>
</feature>
<dbReference type="InterPro" id="IPR035901">
    <property type="entry name" value="GIY-YIG_endonuc_sf"/>
</dbReference>
<organism evidence="4 5">
    <name type="scientific">Rhizobium phage P9VFCI</name>
    <dbReference type="NCBI Taxonomy" id="2763531"/>
    <lineage>
        <taxon>Viruses</taxon>
        <taxon>Duplodnaviria</taxon>
        <taxon>Heunggongvirae</taxon>
        <taxon>Uroviricota</taxon>
        <taxon>Caudoviricetes</taxon>
        <taxon>Pootjesviridae</taxon>
        <taxon>Innesvirus</taxon>
        <taxon>Innesvirus P9VFCI</taxon>
    </lineage>
</organism>
<dbReference type="InterPro" id="IPR006350">
    <property type="entry name" value="Intron_endoG1"/>
</dbReference>
<dbReference type="NCBIfam" id="TIGR01453">
    <property type="entry name" value="grpIintron_endo"/>
    <property type="match status" value="1"/>
</dbReference>
<dbReference type="SMART" id="SM00465">
    <property type="entry name" value="GIYc"/>
    <property type="match status" value="1"/>
</dbReference>
<evidence type="ECO:0000259" key="3">
    <source>
        <dbReference type="PROSITE" id="PS50164"/>
    </source>
</evidence>
<keyword evidence="2" id="KW-0460">Magnesium</keyword>
<dbReference type="EMBL" id="MT778839">
    <property type="protein sequence ID" value="QNH71859.1"/>
    <property type="molecule type" value="Genomic_DNA"/>
</dbReference>
<dbReference type="SUPFAM" id="SSF82771">
    <property type="entry name" value="GIY-YIG endonuclease"/>
    <property type="match status" value="1"/>
</dbReference>
<comment type="cofactor">
    <cofactor evidence="1">
        <name>Mg(2+)</name>
        <dbReference type="ChEBI" id="CHEBI:18420"/>
    </cofactor>
</comment>
<dbReference type="Gene3D" id="1.10.10.10">
    <property type="entry name" value="Winged helix-like DNA-binding domain superfamily/Winged helix DNA-binding domain"/>
    <property type="match status" value="1"/>
</dbReference>
<reference evidence="4 5" key="1">
    <citation type="submission" date="2020-07" db="EMBL/GenBank/DDBJ databases">
        <title>Complete genome sequence of Rhizobium leguminosarum bacteriophage vB_RlegM_P9VFCI.</title>
        <authorList>
            <person name="Gunathilake D."/>
            <person name="Bhat S."/>
            <person name="Yost C.K."/>
            <person name="Hynes M.F."/>
        </authorList>
    </citation>
    <scope>NUCLEOTIDE SEQUENCE [LARGE SCALE GENOMIC DNA]</scope>
</reference>
<protein>
    <recommendedName>
        <fullName evidence="3">GIY-YIG domain-containing protein</fullName>
    </recommendedName>
</protein>
<gene>
    <name evidence="4" type="ORF">P9VFCI_079</name>
</gene>
<dbReference type="Proteomes" id="UP000515832">
    <property type="component" value="Segment"/>
</dbReference>
<proteinExistence type="predicted"/>
<sequence>MQGFVYIVTNLINGKRYIGRRKGNHEVDDGYRGSGLIVKAAHKVYGIENFSRKILEVCSTPEELEEREKHWIKEYDAVKDPSFYNLSPGGKIGGRSHGYVMTQETRMKIRGPRGPQKNPTYKLRKSFQLKDPSGKVHSATGIGDFAFKNGLHQGALSSVLNGTLKSHKGWTLP</sequence>